<accession>A0A1Y6CLJ3</accession>
<evidence type="ECO:0000313" key="1">
    <source>
        <dbReference type="EMBL" id="SMF72444.1"/>
    </source>
</evidence>
<protein>
    <submittedName>
        <fullName evidence="1">Uncharacterized protein</fullName>
    </submittedName>
</protein>
<proteinExistence type="predicted"/>
<keyword evidence="2" id="KW-1185">Reference proteome</keyword>
<evidence type="ECO:0000313" key="2">
    <source>
        <dbReference type="Proteomes" id="UP000192907"/>
    </source>
</evidence>
<organism evidence="1 2">
    <name type="scientific">Pseudobacteriovorax antillogorgiicola</name>
    <dbReference type="NCBI Taxonomy" id="1513793"/>
    <lineage>
        <taxon>Bacteria</taxon>
        <taxon>Pseudomonadati</taxon>
        <taxon>Bdellovibrionota</taxon>
        <taxon>Oligoflexia</taxon>
        <taxon>Oligoflexales</taxon>
        <taxon>Pseudobacteriovoracaceae</taxon>
        <taxon>Pseudobacteriovorax</taxon>
    </lineage>
</organism>
<sequence length="59" mass="6669">MGSPSSLTNSLSYRNNQVFRHEIPHSQNCEILSKPAKYLKTRKKRNLPSDIPTEVLEGG</sequence>
<gene>
    <name evidence="1" type="ORF">SAMN06296036_12713</name>
</gene>
<dbReference type="STRING" id="1513793.SAMN06296036_12713"/>
<reference evidence="2" key="1">
    <citation type="submission" date="2017-04" db="EMBL/GenBank/DDBJ databases">
        <authorList>
            <person name="Varghese N."/>
            <person name="Submissions S."/>
        </authorList>
    </citation>
    <scope>NUCLEOTIDE SEQUENCE [LARGE SCALE GENOMIC DNA]</scope>
    <source>
        <strain evidence="2">RKEM611</strain>
    </source>
</reference>
<dbReference type="AlphaFoldDB" id="A0A1Y6CLJ3"/>
<name>A0A1Y6CLJ3_9BACT</name>
<dbReference type="Proteomes" id="UP000192907">
    <property type="component" value="Unassembled WGS sequence"/>
</dbReference>
<dbReference type="EMBL" id="FWZT01000027">
    <property type="protein sequence ID" value="SMF72444.1"/>
    <property type="molecule type" value="Genomic_DNA"/>
</dbReference>